<protein>
    <submittedName>
        <fullName evidence="4">Poly-beta-1,6 N-acetyl-D-glucosamine export porin PgaA</fullName>
    </submittedName>
</protein>
<dbReference type="InterPro" id="IPR049003">
    <property type="entry name" value="PgaA_barrel"/>
</dbReference>
<feature type="region of interest" description="Disordered" evidence="1">
    <location>
        <begin position="390"/>
        <end position="411"/>
    </location>
</feature>
<sequence>MDAAVRLALSLLLSAIAMAGVRAAERDASPSFDARMQQGRVLLRAGDRHAALREFSLALQERPGDRDARRAVADVLMELGAPQAAARVLGPDADIGVRSRMAAEAVRWGAQVSLDPTRRFETTDAAIATLDALLVEARAMPVRDVGLERRLQGDLVVALRDRERWADALAMAEALQMGGPLPPYVRQAQAEALLALRRPEDALVAYRDVLAQDATNREARIGLFYAQIESEDFGGAFATIDALAAKSTPTRRSGISQRPKPDPDWLDTQILWSQSRRYGDMPYEAWRVLHPIAQQAPAPPHLRLEQGEIASARGWPRLAHDEIRIAQSLAPDDATIGIALAEAQFNRRQWRAAEARVQSLAAIQPENTRLQRLQDEIDAYHGAQLSVSIQPRRADGGGSNAPGSGLTASARAYTPPLGERWRLLAAAEREVDEPDDDRLTRNRYGAGIEGRWPDVTFELVAWSNHGLLSHGGADASVEWQPGDHWTFGAGYEAFSSATPLRAVEAGIRADAARVSATHAWSESAVASLSASTLDFTDGNRRWEGTLDFASVVVDRPGLELVLRPAVYASKNSLRDAPYFNPERDRSVSLTADLRHRLWRRYERSLGQRLIATIGDYWQSGYGHDAVGSIEYGQVYRHDPRTEWQYGVACGWQAYDGDMERSVSLYVRLDHRF</sequence>
<dbReference type="AlphaFoldDB" id="A0A3D8VFU9"/>
<dbReference type="GO" id="GO:1901515">
    <property type="term" value="F:poly-beta-1,6-N-acetyl-D-glucosamine transmembrane transporter activity"/>
    <property type="evidence" value="ECO:0007669"/>
    <property type="project" value="InterPro"/>
</dbReference>
<feature type="domain" description="PgaA membrane beta barrel" evidence="3">
    <location>
        <begin position="399"/>
        <end position="672"/>
    </location>
</feature>
<evidence type="ECO:0000259" key="3">
    <source>
        <dbReference type="Pfam" id="PF21197"/>
    </source>
</evidence>
<dbReference type="SUPFAM" id="SSF48452">
    <property type="entry name" value="TPR-like"/>
    <property type="match status" value="1"/>
</dbReference>
<dbReference type="Pfam" id="PF21197">
    <property type="entry name" value="PgaA_barrel"/>
    <property type="match status" value="1"/>
</dbReference>
<feature type="signal peptide" evidence="2">
    <location>
        <begin position="1"/>
        <end position="19"/>
    </location>
</feature>
<organism evidence="4 5">
    <name type="scientific">Lysobacter soli</name>
    <dbReference type="NCBI Taxonomy" id="453783"/>
    <lineage>
        <taxon>Bacteria</taxon>
        <taxon>Pseudomonadati</taxon>
        <taxon>Pseudomonadota</taxon>
        <taxon>Gammaproteobacteria</taxon>
        <taxon>Lysobacterales</taxon>
        <taxon>Lysobacteraceae</taxon>
        <taxon>Lysobacter</taxon>
    </lineage>
</organism>
<gene>
    <name evidence="4" type="primary">pgaA</name>
    <name evidence="4" type="ORF">DX912_06005</name>
</gene>
<name>A0A3D8VFU9_9GAMM</name>
<comment type="caution">
    <text evidence="4">The sequence shown here is derived from an EMBL/GenBank/DDBJ whole genome shotgun (WGS) entry which is preliminary data.</text>
</comment>
<dbReference type="InterPro" id="IPR011990">
    <property type="entry name" value="TPR-like_helical_dom_sf"/>
</dbReference>
<dbReference type="RefSeq" id="WP_115841584.1">
    <property type="nucleotide sequence ID" value="NZ_CP183976.1"/>
</dbReference>
<accession>A0A3D8VFU9</accession>
<feature type="chain" id="PRO_5017723915" evidence="2">
    <location>
        <begin position="20"/>
        <end position="672"/>
    </location>
</feature>
<dbReference type="Gene3D" id="1.25.40.10">
    <property type="entry name" value="Tetratricopeptide repeat domain"/>
    <property type="match status" value="2"/>
</dbReference>
<evidence type="ECO:0000256" key="1">
    <source>
        <dbReference type="SAM" id="MobiDB-lite"/>
    </source>
</evidence>
<evidence type="ECO:0000313" key="5">
    <source>
        <dbReference type="Proteomes" id="UP000256829"/>
    </source>
</evidence>
<dbReference type="EMBL" id="QTJR01000003">
    <property type="protein sequence ID" value="RDY68159.1"/>
    <property type="molecule type" value="Genomic_DNA"/>
</dbReference>
<keyword evidence="5" id="KW-1185">Reference proteome</keyword>
<keyword evidence="2" id="KW-0732">Signal</keyword>
<dbReference type="NCBIfam" id="TIGR03939">
    <property type="entry name" value="PGA_TPR_OMP"/>
    <property type="match status" value="1"/>
</dbReference>
<reference evidence="4 5" key="1">
    <citation type="submission" date="2018-08" db="EMBL/GenBank/DDBJ databases">
        <title>Lysobacter soli KCTC 22011, whole genome shotgun sequence.</title>
        <authorList>
            <person name="Zhang X."/>
            <person name="Feng G."/>
            <person name="Zhu H."/>
        </authorList>
    </citation>
    <scope>NUCLEOTIDE SEQUENCE [LARGE SCALE GENOMIC DNA]</scope>
    <source>
        <strain evidence="4 5">KCTC 22011</strain>
    </source>
</reference>
<evidence type="ECO:0000313" key="4">
    <source>
        <dbReference type="EMBL" id="RDY68159.1"/>
    </source>
</evidence>
<dbReference type="InterPro" id="IPR023870">
    <property type="entry name" value="PGA_export_porin_PgaA"/>
</dbReference>
<dbReference type="Proteomes" id="UP000256829">
    <property type="component" value="Unassembled WGS sequence"/>
</dbReference>
<proteinExistence type="predicted"/>
<evidence type="ECO:0000256" key="2">
    <source>
        <dbReference type="SAM" id="SignalP"/>
    </source>
</evidence>